<evidence type="ECO:0000256" key="5">
    <source>
        <dbReference type="ARBA" id="ARBA00022989"/>
    </source>
</evidence>
<reference evidence="9 10" key="1">
    <citation type="submission" date="2020-02" db="EMBL/GenBank/DDBJ databases">
        <authorList>
            <person name="Kim Y.B."/>
            <person name="Roh S.W."/>
        </authorList>
    </citation>
    <scope>NUCLEOTIDE SEQUENCE [LARGE SCALE GENOMIC DNA]</scope>
    <source>
        <strain evidence="9 10">DSM 103574</strain>
    </source>
</reference>
<feature type="transmembrane region" description="Helical" evidence="7">
    <location>
        <begin position="243"/>
        <end position="263"/>
    </location>
</feature>
<dbReference type="RefSeq" id="WP_163064928.1">
    <property type="nucleotide sequence ID" value="NZ_CP048649.1"/>
</dbReference>
<keyword evidence="5 7" id="KW-1133">Transmembrane helix</keyword>
<dbReference type="CDD" id="cd06261">
    <property type="entry name" value="TM_PBP2"/>
    <property type="match status" value="1"/>
</dbReference>
<dbReference type="AlphaFoldDB" id="A0A858BSG3"/>
<evidence type="ECO:0000259" key="8">
    <source>
        <dbReference type="PROSITE" id="PS50928"/>
    </source>
</evidence>
<evidence type="ECO:0000313" key="10">
    <source>
        <dbReference type="Proteomes" id="UP000466848"/>
    </source>
</evidence>
<keyword evidence="2 7" id="KW-0813">Transport</keyword>
<dbReference type="InterPro" id="IPR035906">
    <property type="entry name" value="MetI-like_sf"/>
</dbReference>
<dbReference type="PANTHER" id="PTHR43386">
    <property type="entry name" value="OLIGOPEPTIDE TRANSPORT SYSTEM PERMEASE PROTEIN APPC"/>
    <property type="match status" value="1"/>
</dbReference>
<feature type="transmembrane region" description="Helical" evidence="7">
    <location>
        <begin position="123"/>
        <end position="149"/>
    </location>
</feature>
<sequence>MRRAAVFIKEHKQFSFLAFLALLLILMAILAQYIAPFSPYESNLTNAFKPPNEVNWLGTDKLGRDMLSRIIYGLRVSLTASLVLVVVVFVIGTILGTVAGFYGGILDGIIMRISDMMISFPGMVLAIAVAGIAGASVTNAMVALAAVSWTKYARLARSLALKIRHKDYIYAAQLMGTRNLDILRQHLIPNALPTLIVTGAADMGTMILELAGLSFLGFGAQPPLAEWGLMLNEGRAYMFDCPWLMIFPGIAICAVVVVFNLLGDCLRDILDPRQL</sequence>
<dbReference type="NCBIfam" id="NF045474">
    <property type="entry name" value="Opp2C"/>
    <property type="match status" value="1"/>
</dbReference>
<dbReference type="PROSITE" id="PS50928">
    <property type="entry name" value="ABC_TM1"/>
    <property type="match status" value="1"/>
</dbReference>
<keyword evidence="6 7" id="KW-0472">Membrane</keyword>
<dbReference type="Pfam" id="PF00528">
    <property type="entry name" value="BPD_transp_1"/>
    <property type="match status" value="1"/>
</dbReference>
<evidence type="ECO:0000313" key="9">
    <source>
        <dbReference type="EMBL" id="QIB68008.1"/>
    </source>
</evidence>
<dbReference type="GO" id="GO:0055085">
    <property type="term" value="P:transmembrane transport"/>
    <property type="evidence" value="ECO:0007669"/>
    <property type="project" value="InterPro"/>
</dbReference>
<evidence type="ECO:0000256" key="7">
    <source>
        <dbReference type="RuleBase" id="RU363032"/>
    </source>
</evidence>
<comment type="similarity">
    <text evidence="7">Belongs to the binding-protein-dependent transport system permease family.</text>
</comment>
<dbReference type="InterPro" id="IPR053385">
    <property type="entry name" value="ABC_transport_permease"/>
</dbReference>
<comment type="subcellular location">
    <subcellularLocation>
        <location evidence="1 7">Cell membrane</location>
        <topology evidence="1 7">Multi-pass membrane protein</topology>
    </subcellularLocation>
</comment>
<evidence type="ECO:0000256" key="3">
    <source>
        <dbReference type="ARBA" id="ARBA00022475"/>
    </source>
</evidence>
<keyword evidence="3" id="KW-1003">Cell membrane</keyword>
<dbReference type="Proteomes" id="UP000466848">
    <property type="component" value="Chromosome"/>
</dbReference>
<evidence type="ECO:0000256" key="1">
    <source>
        <dbReference type="ARBA" id="ARBA00004651"/>
    </source>
</evidence>
<dbReference type="GO" id="GO:0005886">
    <property type="term" value="C:plasma membrane"/>
    <property type="evidence" value="ECO:0007669"/>
    <property type="project" value="UniProtKB-SubCell"/>
</dbReference>
<proteinExistence type="inferred from homology"/>
<gene>
    <name evidence="9" type="ORF">Ami103574_01215</name>
</gene>
<name>A0A858BSG3_9FIRM</name>
<evidence type="ECO:0000256" key="4">
    <source>
        <dbReference type="ARBA" id="ARBA00022692"/>
    </source>
</evidence>
<dbReference type="EMBL" id="CP048649">
    <property type="protein sequence ID" value="QIB68008.1"/>
    <property type="molecule type" value="Genomic_DNA"/>
</dbReference>
<protein>
    <submittedName>
        <fullName evidence="9">ABC transporter permease</fullName>
    </submittedName>
</protein>
<feature type="transmembrane region" description="Helical" evidence="7">
    <location>
        <begin position="76"/>
        <end position="102"/>
    </location>
</feature>
<dbReference type="PANTHER" id="PTHR43386:SF25">
    <property type="entry name" value="PEPTIDE ABC TRANSPORTER PERMEASE PROTEIN"/>
    <property type="match status" value="1"/>
</dbReference>
<feature type="domain" description="ABC transmembrane type-1" evidence="8">
    <location>
        <begin position="78"/>
        <end position="263"/>
    </location>
</feature>
<dbReference type="KEGG" id="abut:Ami103574_01215"/>
<keyword evidence="10" id="KW-1185">Reference proteome</keyword>
<dbReference type="InterPro" id="IPR050366">
    <property type="entry name" value="BP-dependent_transpt_permease"/>
</dbReference>
<evidence type="ECO:0000256" key="6">
    <source>
        <dbReference type="ARBA" id="ARBA00023136"/>
    </source>
</evidence>
<dbReference type="InterPro" id="IPR000515">
    <property type="entry name" value="MetI-like"/>
</dbReference>
<keyword evidence="4 7" id="KW-0812">Transmembrane</keyword>
<organism evidence="9 10">
    <name type="scientific">Aminipila butyrica</name>
    <dbReference type="NCBI Taxonomy" id="433296"/>
    <lineage>
        <taxon>Bacteria</taxon>
        <taxon>Bacillati</taxon>
        <taxon>Bacillota</taxon>
        <taxon>Clostridia</taxon>
        <taxon>Peptostreptococcales</taxon>
        <taxon>Anaerovoracaceae</taxon>
        <taxon>Aminipila</taxon>
    </lineage>
</organism>
<dbReference type="InterPro" id="IPR025966">
    <property type="entry name" value="OppC_N"/>
</dbReference>
<dbReference type="SUPFAM" id="SSF161098">
    <property type="entry name" value="MetI-like"/>
    <property type="match status" value="1"/>
</dbReference>
<dbReference type="Pfam" id="PF12911">
    <property type="entry name" value="OppC_N"/>
    <property type="match status" value="1"/>
</dbReference>
<accession>A0A858BSG3</accession>
<evidence type="ECO:0000256" key="2">
    <source>
        <dbReference type="ARBA" id="ARBA00022448"/>
    </source>
</evidence>
<dbReference type="Gene3D" id="1.10.3720.10">
    <property type="entry name" value="MetI-like"/>
    <property type="match status" value="1"/>
</dbReference>